<dbReference type="PANTHER" id="PTHR35011:SF4">
    <property type="entry name" value="SLL1102 PROTEIN"/>
    <property type="match status" value="1"/>
</dbReference>
<feature type="transmembrane region" description="Helical" evidence="9">
    <location>
        <begin position="89"/>
        <end position="114"/>
    </location>
</feature>
<evidence type="ECO:0000256" key="1">
    <source>
        <dbReference type="ARBA" id="ARBA00004429"/>
    </source>
</evidence>
<comment type="similarity">
    <text evidence="8 9">Belongs to the TRAP transporter small permease family.</text>
</comment>
<evidence type="ECO:0000256" key="6">
    <source>
        <dbReference type="ARBA" id="ARBA00022989"/>
    </source>
</evidence>
<dbReference type="Pfam" id="PF04290">
    <property type="entry name" value="DctQ"/>
    <property type="match status" value="1"/>
</dbReference>
<protein>
    <recommendedName>
        <fullName evidence="9">TRAP transporter small permease protein</fullName>
    </recommendedName>
</protein>
<evidence type="ECO:0000256" key="8">
    <source>
        <dbReference type="ARBA" id="ARBA00038436"/>
    </source>
</evidence>
<evidence type="ECO:0000259" key="10">
    <source>
        <dbReference type="Pfam" id="PF04290"/>
    </source>
</evidence>
<feature type="transmembrane region" description="Helical" evidence="9">
    <location>
        <begin position="12"/>
        <end position="32"/>
    </location>
</feature>
<dbReference type="GO" id="GO:0005886">
    <property type="term" value="C:plasma membrane"/>
    <property type="evidence" value="ECO:0007669"/>
    <property type="project" value="UniProtKB-SubCell"/>
</dbReference>
<dbReference type="InterPro" id="IPR007387">
    <property type="entry name" value="TRAP_DctQ"/>
</dbReference>
<keyword evidence="2 9" id="KW-0813">Transport</keyword>
<dbReference type="Proteomes" id="UP000572953">
    <property type="component" value="Unassembled WGS sequence"/>
</dbReference>
<dbReference type="InterPro" id="IPR055348">
    <property type="entry name" value="DctQ"/>
</dbReference>
<accession>A0A845S904</accession>
<evidence type="ECO:0000256" key="5">
    <source>
        <dbReference type="ARBA" id="ARBA00022692"/>
    </source>
</evidence>
<reference evidence="11 12" key="1">
    <citation type="submission" date="2018-10" db="EMBL/GenBank/DDBJ databases">
        <title>Iterative Subtractive Binning of Freshwater Chronoseries Metagenomes Recovers Nearly Complete Genomes from over Four Hundred Novel Species.</title>
        <authorList>
            <person name="Rodriguez-R L.M."/>
            <person name="Tsementzi D."/>
            <person name="Luo C."/>
            <person name="Konstantinidis K.T."/>
        </authorList>
    </citation>
    <scope>NUCLEOTIDE SEQUENCE [LARGE SCALE GENOMIC DNA]</scope>
    <source>
        <strain evidence="11">WB7_2B_003</strain>
    </source>
</reference>
<dbReference type="GO" id="GO:0022857">
    <property type="term" value="F:transmembrane transporter activity"/>
    <property type="evidence" value="ECO:0007669"/>
    <property type="project" value="UniProtKB-UniRule"/>
</dbReference>
<evidence type="ECO:0000256" key="7">
    <source>
        <dbReference type="ARBA" id="ARBA00023136"/>
    </source>
</evidence>
<evidence type="ECO:0000313" key="11">
    <source>
        <dbReference type="EMBL" id="NCU63017.1"/>
    </source>
</evidence>
<feature type="transmembrane region" description="Helical" evidence="9">
    <location>
        <begin position="52"/>
        <end position="69"/>
    </location>
</feature>
<keyword evidence="7 9" id="KW-0472">Membrane</keyword>
<comment type="caution">
    <text evidence="11">The sequence shown here is derived from an EMBL/GenBank/DDBJ whole genome shotgun (WGS) entry which is preliminary data.</text>
</comment>
<dbReference type="EMBL" id="RGGN01000091">
    <property type="protein sequence ID" value="NCU63017.1"/>
    <property type="molecule type" value="Genomic_DNA"/>
</dbReference>
<dbReference type="PANTHER" id="PTHR35011">
    <property type="entry name" value="2,3-DIKETO-L-GULONATE TRAP TRANSPORTER SMALL PERMEASE PROTEIN YIAM"/>
    <property type="match status" value="1"/>
</dbReference>
<keyword evidence="4 9" id="KW-0997">Cell inner membrane</keyword>
<proteinExistence type="inferred from homology"/>
<evidence type="ECO:0000256" key="2">
    <source>
        <dbReference type="ARBA" id="ARBA00022448"/>
    </source>
</evidence>
<comment type="subunit">
    <text evidence="9">The complex comprises the extracytoplasmic solute receptor protein and the two transmembrane proteins.</text>
</comment>
<name>A0A845S904_9PROT</name>
<evidence type="ECO:0000256" key="9">
    <source>
        <dbReference type="RuleBase" id="RU369079"/>
    </source>
</evidence>
<comment type="subcellular location">
    <subcellularLocation>
        <location evidence="1 9">Cell inner membrane</location>
        <topology evidence="1 9">Multi-pass membrane protein</topology>
    </subcellularLocation>
</comment>
<comment type="function">
    <text evidence="9">Part of the tripartite ATP-independent periplasmic (TRAP) transport system.</text>
</comment>
<gene>
    <name evidence="11" type="ORF">EBV78_02870</name>
</gene>
<keyword evidence="5 9" id="KW-0812">Transmembrane</keyword>
<feature type="transmembrane region" description="Helical" evidence="9">
    <location>
        <begin position="134"/>
        <end position="160"/>
    </location>
</feature>
<dbReference type="AlphaFoldDB" id="A0A845S904"/>
<feature type="domain" description="Tripartite ATP-independent periplasmic transporters DctQ component" evidence="10">
    <location>
        <begin position="27"/>
        <end position="158"/>
    </location>
</feature>
<keyword evidence="3" id="KW-1003">Cell membrane</keyword>
<keyword evidence="6 9" id="KW-1133">Transmembrane helix</keyword>
<sequence length="196" mass="22603">MKAYINFADQFVVWIGRAFAWCIFILTAAVMYEVIMRYFFNAPTLWSFDFTIQMYGAVFMMGGASAMSTKTHVKADMYYNKLSERGQAILDLILFFCFYAPGVFALTYAGYFYAKKAWQVHEVSWNSPAQIQVYFSKSLIPTAGILLLIIGIAEIFRCIICIQEGKWMERVNDVEETEKMILRKVQKGENVKDLIS</sequence>
<evidence type="ECO:0000256" key="3">
    <source>
        <dbReference type="ARBA" id="ARBA00022475"/>
    </source>
</evidence>
<evidence type="ECO:0000256" key="4">
    <source>
        <dbReference type="ARBA" id="ARBA00022519"/>
    </source>
</evidence>
<organism evidence="11 12">
    <name type="scientific">Candidatus Fonsibacter lacus</name>
    <dbReference type="NCBI Taxonomy" id="2576439"/>
    <lineage>
        <taxon>Bacteria</taxon>
        <taxon>Pseudomonadati</taxon>
        <taxon>Pseudomonadota</taxon>
        <taxon>Alphaproteobacteria</taxon>
        <taxon>Candidatus Pelagibacterales</taxon>
        <taxon>Candidatus Pelagibacterales incertae sedis</taxon>
        <taxon>Candidatus Fonsibacter</taxon>
    </lineage>
</organism>
<evidence type="ECO:0000313" key="12">
    <source>
        <dbReference type="Proteomes" id="UP000572953"/>
    </source>
</evidence>